<gene>
    <name evidence="2" type="ORF">EJP82_11120</name>
</gene>
<dbReference type="Pfam" id="PF14021">
    <property type="entry name" value="TNT"/>
    <property type="match status" value="1"/>
</dbReference>
<dbReference type="EMBL" id="RZNY01000007">
    <property type="protein sequence ID" value="RUT46774.1"/>
    <property type="molecule type" value="Genomic_DNA"/>
</dbReference>
<proteinExistence type="predicted"/>
<organism evidence="2 3">
    <name type="scientific">Paenibacillus anaericanus</name>
    <dbReference type="NCBI Taxonomy" id="170367"/>
    <lineage>
        <taxon>Bacteria</taxon>
        <taxon>Bacillati</taxon>
        <taxon>Bacillota</taxon>
        <taxon>Bacilli</taxon>
        <taxon>Bacillales</taxon>
        <taxon>Paenibacillaceae</taxon>
        <taxon>Paenibacillus</taxon>
    </lineage>
</organism>
<sequence>MAQKSMFQEGRMGKLQKDLQEISDDTNHLRTKMSGFLAQMDGELYSRVSGQAQLAQSQINHLADDSEQLSNFIRLAITKIQGAELQNVADAIALMKGSARVESWGSPPQENGLPMIQRDRWSQWGSFSNQLLKDSPKWYTTTPIPPFLFGTFRGLTLQLERTTLIDRMLKYKGDAEIAALLEMMQHGSIQAQMEAGQKLDKISDTLIEVGRSQAAYEIYRQFGQTSYMEVAHAEAEKARALLSELGVSKTFYDANVKLTSEYTGTPLSACQYNPLKQDYSIMPTDDQLLTMIRLSMGDREYRAWAMENYDAIAIEIAIAKVDWTAVVEGMGNSNWESQPAKKDFIDKYLVDPLIEFVTGEKPGIKTQGQQVLEAQLITMQMEMQMELTELSADFQAAMRGAASADRIAELTSIGTPEINNGNNKFGKVGQVQKMQSSVGGTVNSDTFADLMSPADTKRYNQFWDYAENGLSVEDRVRISDWSYPPDGKLYNKYQSVYTEPKYYDQKTGNINWPGENGDPNINGFLLGISEDMTLKKGMLIDRYGSPVGNFFSPEGIPYEQRALAPHSDYADYYVYKIVQDFEVEGGIIAPWFDRPGGGLQYIKYKPDGDKYSLEELVDLGYLIKVPVKK</sequence>
<dbReference type="GO" id="GO:0050135">
    <property type="term" value="F:NADP+ nucleosidase activity"/>
    <property type="evidence" value="ECO:0007669"/>
    <property type="project" value="InterPro"/>
</dbReference>
<dbReference type="RefSeq" id="WP_127192113.1">
    <property type="nucleotide sequence ID" value="NZ_RZNY01000007.1"/>
</dbReference>
<dbReference type="InterPro" id="IPR025331">
    <property type="entry name" value="TNT"/>
</dbReference>
<accession>A0A3S1BPW0</accession>
<name>A0A3S1BPW0_9BACL</name>
<reference evidence="2 3" key="1">
    <citation type="submission" date="2018-12" db="EMBL/GenBank/DDBJ databases">
        <authorList>
            <person name="Sun L."/>
            <person name="Chen Z."/>
        </authorList>
    </citation>
    <scope>NUCLEOTIDE SEQUENCE [LARGE SCALE GENOMIC DNA]</scope>
    <source>
        <strain evidence="2 3">DSM 15890</strain>
    </source>
</reference>
<evidence type="ECO:0000313" key="3">
    <source>
        <dbReference type="Proteomes" id="UP000279446"/>
    </source>
</evidence>
<evidence type="ECO:0000313" key="2">
    <source>
        <dbReference type="EMBL" id="RUT46774.1"/>
    </source>
</evidence>
<keyword evidence="3" id="KW-1185">Reference proteome</keyword>
<protein>
    <submittedName>
        <fullName evidence="2">DUF4237 domain-containing protein</fullName>
    </submittedName>
</protein>
<dbReference type="OrthoDB" id="2573657at2"/>
<dbReference type="Proteomes" id="UP000279446">
    <property type="component" value="Unassembled WGS sequence"/>
</dbReference>
<comment type="caution">
    <text evidence="2">The sequence shown here is derived from an EMBL/GenBank/DDBJ whole genome shotgun (WGS) entry which is preliminary data.</text>
</comment>
<evidence type="ECO:0000259" key="1">
    <source>
        <dbReference type="Pfam" id="PF14021"/>
    </source>
</evidence>
<dbReference type="PANTHER" id="PTHR42059:SF1">
    <property type="entry name" value="TNT DOMAIN-CONTAINING PROTEIN"/>
    <property type="match status" value="1"/>
</dbReference>
<dbReference type="InterPro" id="IPR053024">
    <property type="entry name" value="Fungal_surface_NADase"/>
</dbReference>
<dbReference type="PANTHER" id="PTHR42059">
    <property type="entry name" value="TNT DOMAIN-CONTAINING PROTEIN"/>
    <property type="match status" value="1"/>
</dbReference>
<dbReference type="AlphaFoldDB" id="A0A3S1BPW0"/>
<feature type="domain" description="TNT" evidence="1">
    <location>
        <begin position="533"/>
        <end position="624"/>
    </location>
</feature>